<dbReference type="EMBL" id="GBRH01190577">
    <property type="protein sequence ID" value="JAE07319.1"/>
    <property type="molecule type" value="Transcribed_RNA"/>
</dbReference>
<name>A0A0A9F7W8_ARUDO</name>
<reference evidence="2" key="1">
    <citation type="submission" date="2014-09" db="EMBL/GenBank/DDBJ databases">
        <authorList>
            <person name="Magalhaes I.L.F."/>
            <person name="Oliveira U."/>
            <person name="Santos F.R."/>
            <person name="Vidigal T.H.D.A."/>
            <person name="Brescovit A.D."/>
            <person name="Santos A.J."/>
        </authorList>
    </citation>
    <scope>NUCLEOTIDE SEQUENCE</scope>
    <source>
        <tissue evidence="2">Shoot tissue taken approximately 20 cm above the soil surface</tissue>
    </source>
</reference>
<protein>
    <submittedName>
        <fullName evidence="2">Uncharacterized protein</fullName>
    </submittedName>
</protein>
<feature type="compositionally biased region" description="Pro residues" evidence="1">
    <location>
        <begin position="69"/>
        <end position="83"/>
    </location>
</feature>
<organism evidence="2">
    <name type="scientific">Arundo donax</name>
    <name type="common">Giant reed</name>
    <name type="synonym">Donax arundinaceus</name>
    <dbReference type="NCBI Taxonomy" id="35708"/>
    <lineage>
        <taxon>Eukaryota</taxon>
        <taxon>Viridiplantae</taxon>
        <taxon>Streptophyta</taxon>
        <taxon>Embryophyta</taxon>
        <taxon>Tracheophyta</taxon>
        <taxon>Spermatophyta</taxon>
        <taxon>Magnoliopsida</taxon>
        <taxon>Liliopsida</taxon>
        <taxon>Poales</taxon>
        <taxon>Poaceae</taxon>
        <taxon>PACMAD clade</taxon>
        <taxon>Arundinoideae</taxon>
        <taxon>Arundineae</taxon>
        <taxon>Arundo</taxon>
    </lineage>
</organism>
<evidence type="ECO:0000313" key="2">
    <source>
        <dbReference type="EMBL" id="JAE07319.1"/>
    </source>
</evidence>
<evidence type="ECO:0000256" key="1">
    <source>
        <dbReference type="SAM" id="MobiDB-lite"/>
    </source>
</evidence>
<feature type="region of interest" description="Disordered" evidence="1">
    <location>
        <begin position="66"/>
        <end position="106"/>
    </location>
</feature>
<dbReference type="AlphaFoldDB" id="A0A0A9F7W8"/>
<reference evidence="2" key="2">
    <citation type="journal article" date="2015" name="Data Brief">
        <title>Shoot transcriptome of the giant reed, Arundo donax.</title>
        <authorList>
            <person name="Barrero R.A."/>
            <person name="Guerrero F.D."/>
            <person name="Moolhuijzen P."/>
            <person name="Goolsby J.A."/>
            <person name="Tidwell J."/>
            <person name="Bellgard S.E."/>
            <person name="Bellgard M.I."/>
        </authorList>
    </citation>
    <scope>NUCLEOTIDE SEQUENCE</scope>
    <source>
        <tissue evidence="2">Shoot tissue taken approximately 20 cm above the soil surface</tissue>
    </source>
</reference>
<proteinExistence type="predicted"/>
<sequence>MAVFGRLGRTDHSLADLEAKVDALRGRFEANDAMLCAGTGGPAAGHDLRLYTLSLEVWGAAVTDTAAPQPAPPAPAVNPPPAKMNPTRPAPRGRKPVPARGGGTRRCGSVARSCRGWWELMRKAMEGVSDVAAWSMELRMKNQQLAGSAAAVRAEDRIKELTSLITRRV</sequence>
<accession>A0A0A9F7W8</accession>